<name>A0A2N1IVV6_9PSED</name>
<gene>
    <name evidence="2" type="ORF">CXB65_06220</name>
</gene>
<dbReference type="PANTHER" id="PTHR30050:SF4">
    <property type="entry name" value="ATP-BINDING PROTEIN RV3427C IN INSERTION SEQUENCE-RELATED"/>
    <property type="match status" value="1"/>
</dbReference>
<dbReference type="PANTHER" id="PTHR30050">
    <property type="entry name" value="CHROMOSOMAL REPLICATION INITIATOR PROTEIN DNAA"/>
    <property type="match status" value="1"/>
</dbReference>
<dbReference type="SUPFAM" id="SSF52540">
    <property type="entry name" value="P-loop containing nucleoside triphosphate hydrolases"/>
    <property type="match status" value="1"/>
</dbReference>
<dbReference type="CDD" id="cd00009">
    <property type="entry name" value="AAA"/>
    <property type="match status" value="1"/>
</dbReference>
<proteinExistence type="predicted"/>
<dbReference type="GO" id="GO:0006260">
    <property type="term" value="P:DNA replication"/>
    <property type="evidence" value="ECO:0007669"/>
    <property type="project" value="TreeGrafter"/>
</dbReference>
<feature type="domain" description="AAA+ ATPase" evidence="1">
    <location>
        <begin position="123"/>
        <end position="257"/>
    </location>
</feature>
<sequence>MTSSKFRPAPAERATGIASCEVPGHGQYETKQVEQFDGEWKATECPRCRWEALNLQCEVGVRNAAYADKESDELNRDLFATGITPRFRGCTFDSFITNAESAKVRAQSICRRYAEEFEEHYRAGRALMLLGEAGNGKTHLACAILQHVVREYGAKGLIVTAEAIMQAVTDSFRSNAGPSKSHLLAELAAVDLLVIDEVGMHTPRPGKDFMPSLLHEVIDRRYQLVRPTILISNQDREQLPAFIGPRAMDRLRENGGLLAPFTWSSARVGGVA</sequence>
<accession>A0A2N1IVV6</accession>
<dbReference type="InterPro" id="IPR002611">
    <property type="entry name" value="IstB_ATP-bd"/>
</dbReference>
<comment type="caution">
    <text evidence="2">The sequence shown here is derived from an EMBL/GenBank/DDBJ whole genome shotgun (WGS) entry which is preliminary data.</text>
</comment>
<dbReference type="GO" id="GO:0005524">
    <property type="term" value="F:ATP binding"/>
    <property type="evidence" value="ECO:0007669"/>
    <property type="project" value="InterPro"/>
</dbReference>
<dbReference type="RefSeq" id="WP_101196108.1">
    <property type="nucleotide sequence ID" value="NZ_PJCG01000008.1"/>
</dbReference>
<reference evidence="2 3" key="1">
    <citation type="submission" date="2017-12" db="EMBL/GenBank/DDBJ databases">
        <title>Isolation and characterization of an aerobic denitrifying Pseudomonas monteilii CY06 from aquaculture ponds.</title>
        <authorList>
            <person name="Ma Q."/>
            <person name="Cai Y."/>
            <person name="He Z."/>
        </authorList>
    </citation>
    <scope>NUCLEOTIDE SEQUENCE [LARGE SCALE GENOMIC DNA]</scope>
    <source>
        <strain evidence="2 3">CY06</strain>
    </source>
</reference>
<dbReference type="SMART" id="SM00382">
    <property type="entry name" value="AAA"/>
    <property type="match status" value="1"/>
</dbReference>
<dbReference type="EMBL" id="PJCG01000008">
    <property type="protein sequence ID" value="PKI24874.1"/>
    <property type="molecule type" value="Genomic_DNA"/>
</dbReference>
<evidence type="ECO:0000313" key="2">
    <source>
        <dbReference type="EMBL" id="PKI24874.1"/>
    </source>
</evidence>
<protein>
    <submittedName>
        <fullName evidence="2">DNA replication protein DnaC</fullName>
    </submittedName>
</protein>
<dbReference type="InterPro" id="IPR027417">
    <property type="entry name" value="P-loop_NTPase"/>
</dbReference>
<evidence type="ECO:0000313" key="3">
    <source>
        <dbReference type="Proteomes" id="UP000233399"/>
    </source>
</evidence>
<dbReference type="Proteomes" id="UP000233399">
    <property type="component" value="Unassembled WGS sequence"/>
</dbReference>
<dbReference type="Pfam" id="PF01695">
    <property type="entry name" value="IstB_IS21"/>
    <property type="match status" value="1"/>
</dbReference>
<organism evidence="2 3">
    <name type="scientific">Pseudomonas monteilii</name>
    <dbReference type="NCBI Taxonomy" id="76759"/>
    <lineage>
        <taxon>Bacteria</taxon>
        <taxon>Pseudomonadati</taxon>
        <taxon>Pseudomonadota</taxon>
        <taxon>Gammaproteobacteria</taxon>
        <taxon>Pseudomonadales</taxon>
        <taxon>Pseudomonadaceae</taxon>
        <taxon>Pseudomonas</taxon>
    </lineage>
</organism>
<evidence type="ECO:0000259" key="1">
    <source>
        <dbReference type="SMART" id="SM00382"/>
    </source>
</evidence>
<dbReference type="Gene3D" id="3.40.50.300">
    <property type="entry name" value="P-loop containing nucleotide triphosphate hydrolases"/>
    <property type="match status" value="1"/>
</dbReference>
<dbReference type="InterPro" id="IPR003593">
    <property type="entry name" value="AAA+_ATPase"/>
</dbReference>
<dbReference type="AlphaFoldDB" id="A0A2N1IVV6"/>